<feature type="region of interest" description="Disordered" evidence="11">
    <location>
        <begin position="1"/>
        <end position="47"/>
    </location>
</feature>
<dbReference type="GO" id="GO:0005829">
    <property type="term" value="C:cytosol"/>
    <property type="evidence" value="ECO:0007669"/>
    <property type="project" value="UniProtKB-SubCell"/>
</dbReference>
<dbReference type="InterPro" id="IPR019357">
    <property type="entry name" value="SCOC"/>
</dbReference>
<dbReference type="GO" id="GO:0000139">
    <property type="term" value="C:Golgi membrane"/>
    <property type="evidence" value="ECO:0007669"/>
    <property type="project" value="UniProtKB-SubCell"/>
</dbReference>
<dbReference type="GO" id="GO:0005802">
    <property type="term" value="C:trans-Golgi network"/>
    <property type="evidence" value="ECO:0007669"/>
    <property type="project" value="TreeGrafter"/>
</dbReference>
<evidence type="ECO:0000313" key="13">
    <source>
        <dbReference type="EMBL" id="CAF1059399.1"/>
    </source>
</evidence>
<comment type="function">
    <text evidence="1">Positive regulator of amino acid starvation-induced autophagy.</text>
</comment>
<dbReference type="Pfam" id="PF10224">
    <property type="entry name" value="DUF2205"/>
    <property type="match status" value="1"/>
</dbReference>
<dbReference type="PANTHER" id="PTHR21614">
    <property type="entry name" value="SHORT COILED COIL PROTEIN"/>
    <property type="match status" value="1"/>
</dbReference>
<evidence type="ECO:0000256" key="4">
    <source>
        <dbReference type="ARBA" id="ARBA00004601"/>
    </source>
</evidence>
<feature type="compositionally biased region" description="Polar residues" evidence="11">
    <location>
        <begin position="30"/>
        <end position="44"/>
    </location>
</feature>
<evidence type="ECO:0000313" key="14">
    <source>
        <dbReference type="EMBL" id="CAF3622402.1"/>
    </source>
</evidence>
<feature type="coiled-coil region" evidence="10">
    <location>
        <begin position="159"/>
        <end position="338"/>
    </location>
</feature>
<evidence type="ECO:0000256" key="9">
    <source>
        <dbReference type="ARBA" id="ARBA00023136"/>
    </source>
</evidence>
<gene>
    <name evidence="12" type="ORF">GPM918_LOCUS5268</name>
    <name evidence="13" type="ORF">OVA965_LOCUS17333</name>
    <name evidence="14" type="ORF">SRO942_LOCUS5268</name>
    <name evidence="15" type="ORF">TMI583_LOCUS17345</name>
</gene>
<evidence type="ECO:0000256" key="10">
    <source>
        <dbReference type="SAM" id="Coils"/>
    </source>
</evidence>
<keyword evidence="7" id="KW-0333">Golgi apparatus</keyword>
<evidence type="ECO:0000313" key="15">
    <source>
        <dbReference type="EMBL" id="CAF3825122.1"/>
    </source>
</evidence>
<keyword evidence="16" id="KW-1185">Reference proteome</keyword>
<feature type="coiled-coil region" evidence="10">
    <location>
        <begin position="58"/>
        <end position="85"/>
    </location>
</feature>
<evidence type="ECO:0000256" key="11">
    <source>
        <dbReference type="SAM" id="MobiDB-lite"/>
    </source>
</evidence>
<dbReference type="AlphaFoldDB" id="A0A813UUS2"/>
<dbReference type="EMBL" id="CAJOBC010000756">
    <property type="protein sequence ID" value="CAF3622402.1"/>
    <property type="molecule type" value="Genomic_DNA"/>
</dbReference>
<evidence type="ECO:0000256" key="1">
    <source>
        <dbReference type="ARBA" id="ARBA00002743"/>
    </source>
</evidence>
<keyword evidence="8 10" id="KW-0175">Coiled coil</keyword>
<organism evidence="12 16">
    <name type="scientific">Didymodactylos carnosus</name>
    <dbReference type="NCBI Taxonomy" id="1234261"/>
    <lineage>
        <taxon>Eukaryota</taxon>
        <taxon>Metazoa</taxon>
        <taxon>Spiralia</taxon>
        <taxon>Gnathifera</taxon>
        <taxon>Rotifera</taxon>
        <taxon>Eurotatoria</taxon>
        <taxon>Bdelloidea</taxon>
        <taxon>Philodinida</taxon>
        <taxon>Philodinidae</taxon>
        <taxon>Didymodactylos</taxon>
    </lineage>
</organism>
<reference evidence="12" key="1">
    <citation type="submission" date="2021-02" db="EMBL/GenBank/DDBJ databases">
        <authorList>
            <person name="Nowell W R."/>
        </authorList>
    </citation>
    <scope>NUCLEOTIDE SEQUENCE</scope>
</reference>
<dbReference type="EMBL" id="CAJNOQ010000756">
    <property type="protein sequence ID" value="CAF0835233.1"/>
    <property type="molecule type" value="Genomic_DNA"/>
</dbReference>
<evidence type="ECO:0000256" key="3">
    <source>
        <dbReference type="ARBA" id="ARBA00004514"/>
    </source>
</evidence>
<comment type="caution">
    <text evidence="12">The sequence shown here is derived from an EMBL/GenBank/DDBJ whole genome shotgun (WGS) entry which is preliminary data.</text>
</comment>
<proteinExistence type="inferred from homology"/>
<dbReference type="PANTHER" id="PTHR21614:SF0">
    <property type="entry name" value="GEO08385P1"/>
    <property type="match status" value="1"/>
</dbReference>
<evidence type="ECO:0000313" key="16">
    <source>
        <dbReference type="Proteomes" id="UP000663829"/>
    </source>
</evidence>
<evidence type="ECO:0000256" key="6">
    <source>
        <dbReference type="ARBA" id="ARBA00022490"/>
    </source>
</evidence>
<dbReference type="Proteomes" id="UP000682733">
    <property type="component" value="Unassembled WGS sequence"/>
</dbReference>
<dbReference type="OrthoDB" id="2163284at2759"/>
<protein>
    <submittedName>
        <fullName evidence="12">Uncharacterized protein</fullName>
    </submittedName>
</protein>
<comment type="subcellular location">
    <subcellularLocation>
        <location evidence="3">Cytoplasm</location>
        <location evidence="3">Cytosol</location>
    </subcellularLocation>
    <subcellularLocation>
        <location evidence="2">Golgi apparatus membrane</location>
        <topology evidence="2">Peripheral membrane protein</topology>
        <orientation evidence="2">Cytoplasmic side</orientation>
    </subcellularLocation>
    <subcellularLocation>
        <location evidence="4">Golgi apparatus</location>
        <location evidence="4">trans-Golgi network</location>
    </subcellularLocation>
</comment>
<dbReference type="Proteomes" id="UP000663829">
    <property type="component" value="Unassembled WGS sequence"/>
</dbReference>
<evidence type="ECO:0000256" key="7">
    <source>
        <dbReference type="ARBA" id="ARBA00023034"/>
    </source>
</evidence>
<dbReference type="Gene3D" id="1.20.5.170">
    <property type="match status" value="1"/>
</dbReference>
<evidence type="ECO:0000256" key="8">
    <source>
        <dbReference type="ARBA" id="ARBA00023054"/>
    </source>
</evidence>
<dbReference type="Proteomes" id="UP000681722">
    <property type="component" value="Unassembled WGS sequence"/>
</dbReference>
<evidence type="ECO:0000256" key="5">
    <source>
        <dbReference type="ARBA" id="ARBA00010880"/>
    </source>
</evidence>
<evidence type="ECO:0000313" key="12">
    <source>
        <dbReference type="EMBL" id="CAF0835233.1"/>
    </source>
</evidence>
<dbReference type="EMBL" id="CAJNOK010008282">
    <property type="protein sequence ID" value="CAF1059399.1"/>
    <property type="molecule type" value="Genomic_DNA"/>
</dbReference>
<comment type="similarity">
    <text evidence="5">Belongs to the SCOC family.</text>
</comment>
<sequence>MSQTSESNENSAPNINNSGITENESDGGDSLSTHSRQSYDYNYNSEEEEEKVRLISQVLVLQKTLDDLSKRVDSVKEENLKLRSENQVLGQYIENLMAASNIQGSFIRVPPPKKLTKSIDKRRSSEAQQRRVPYRLSTTPAREKPKATKIVQPVKNDETEKLRMKITNLEDEIGRLKRKIEELEKDIIDLQRQSRIKEKKITDLTKQNEELKKMEISYQKQINDFQLLNTQLHDENEQLKAEINRLEILLKNALQSNKEMEELREYYEQQLQQMRNEHAKELKQRDNKIEFLKKQIADSLKDNSWERQAQIEELTKQVKRKHEECELIKHKLSNYQNKKGCANCSDMATKLEDKTKILREKDLIVQELLTLMQKFRTQLTNQDDLMELLSTYNNTLIH</sequence>
<dbReference type="EMBL" id="CAJOBA010008298">
    <property type="protein sequence ID" value="CAF3825122.1"/>
    <property type="molecule type" value="Genomic_DNA"/>
</dbReference>
<dbReference type="Proteomes" id="UP000677228">
    <property type="component" value="Unassembled WGS sequence"/>
</dbReference>
<keyword evidence="9" id="KW-0472">Membrane</keyword>
<feature type="compositionally biased region" description="Polar residues" evidence="11">
    <location>
        <begin position="1"/>
        <end position="22"/>
    </location>
</feature>
<accession>A0A813UUS2</accession>
<keyword evidence="6" id="KW-0963">Cytoplasm</keyword>
<name>A0A813UUS2_9BILA</name>
<evidence type="ECO:0000256" key="2">
    <source>
        <dbReference type="ARBA" id="ARBA00004255"/>
    </source>
</evidence>